<proteinExistence type="predicted"/>
<sequence>MKRTFNRDRHRWEDFIDASDKCSESDDDVGNEVVFFEPTQKTQFRIVVFALEISSEDFTCCSEMYIPSLVLWNFLVKCLWTQALGSVREHFGECRSRLQFHFMGQREASTVYTRSFSRSRILRTNSSDRDSELRTLHEDVTLKNTLIEHQLESLESADQVTAVISAEQNSCELPGFRHGDTIEGNLACSEPKEATVSTFIPAVTNQNLATLVLPPPTVNMNKNVEMLDRNVGRVRF</sequence>
<dbReference type="EMBL" id="CAJVCH010343972">
    <property type="protein sequence ID" value="CAG7815424.1"/>
    <property type="molecule type" value="Genomic_DNA"/>
</dbReference>
<accession>A0A8J2KLT9</accession>
<gene>
    <name evidence="1" type="ORF">AFUS01_LOCUS26106</name>
</gene>
<dbReference type="AlphaFoldDB" id="A0A8J2KLT9"/>
<comment type="caution">
    <text evidence="1">The sequence shown here is derived from an EMBL/GenBank/DDBJ whole genome shotgun (WGS) entry which is preliminary data.</text>
</comment>
<name>A0A8J2KLT9_9HEXA</name>
<evidence type="ECO:0000313" key="1">
    <source>
        <dbReference type="EMBL" id="CAG7815424.1"/>
    </source>
</evidence>
<protein>
    <submittedName>
        <fullName evidence="1">Uncharacterized protein</fullName>
    </submittedName>
</protein>
<keyword evidence="2" id="KW-1185">Reference proteome</keyword>
<organism evidence="1 2">
    <name type="scientific">Allacma fusca</name>
    <dbReference type="NCBI Taxonomy" id="39272"/>
    <lineage>
        <taxon>Eukaryota</taxon>
        <taxon>Metazoa</taxon>
        <taxon>Ecdysozoa</taxon>
        <taxon>Arthropoda</taxon>
        <taxon>Hexapoda</taxon>
        <taxon>Collembola</taxon>
        <taxon>Symphypleona</taxon>
        <taxon>Sminthuridae</taxon>
        <taxon>Allacma</taxon>
    </lineage>
</organism>
<evidence type="ECO:0000313" key="2">
    <source>
        <dbReference type="Proteomes" id="UP000708208"/>
    </source>
</evidence>
<dbReference type="Proteomes" id="UP000708208">
    <property type="component" value="Unassembled WGS sequence"/>
</dbReference>
<reference evidence="1" key="1">
    <citation type="submission" date="2021-06" db="EMBL/GenBank/DDBJ databases">
        <authorList>
            <person name="Hodson N. C."/>
            <person name="Mongue J. A."/>
            <person name="Jaron S. K."/>
        </authorList>
    </citation>
    <scope>NUCLEOTIDE SEQUENCE</scope>
</reference>